<evidence type="ECO:0000313" key="2">
    <source>
        <dbReference type="Proteomes" id="UP000319462"/>
    </source>
</evidence>
<gene>
    <name evidence="1" type="ORF">LBRM2904_21.0170</name>
</gene>
<sequence>MHLYLSPAPFFSVPPSPSPHHLFCNAVSRSPPPDALSLSLHLLQAAEKLRPSNETTAAINDQARSRRLRARAEEGLCCCRCCRVCQNVRSLSTVEGQGIVASICGLVRLPRVAVRMQRCVGHHPWVHRASRRTTTMLAKIAMVSVAATPPLAVPSSILTTSRYCTTTSASGEVSIQGDNVDTFVPHIRQDMEALEILRSIAPISSTEEILEMLKSAKNAREVRMVLEKIVYTHHLCFDLLNGHGYRVAVLQTLTAVAPHASCMHEWFDCVARFRRLGFVLTRTYAAEGFTTIRQWLSREFLHRGRSPSLVTEGTTHIKELMQWCLEDRLVFDHVLYTRIVFLLTMVVSYLDRQNLYRASFPEDFAKRDGIVVEWVVTNERCVDFDECVLQCDALMEELLEQMRQDIPSRPPFSFMYRLADYYFATDNVEKMIAVMEDAESYGVSVAESTTAKLMQMACAFNSPQVPELLLRWRVLPPQCVLATPDVSRLLFFYSRAGGGLPCPHCGEPYNHRNVSVYCWLQTPPHQRQCPALRKARVQKGELEESQELPQNADWSTQAFRLFELSRARAIEWTAAEWRGFLLCCIFSPRAMEAKALMDQHLDVTAMDDFLRATYVRLLRHHAPAEAWPTLKKWKELQCNMSPIALQEALMATAMVPDAATRLEHMKAVWQLLLEKDSYVMPLTRRFYQRRMAELTKGYASPVGGDGKASQDDLVTQQEEAQLMRTVVEMQPRRVSLLDVKDSAADFVVGTRRKNAYQPS</sequence>
<dbReference type="EMBL" id="LS997620">
    <property type="protein sequence ID" value="SYZ65622.1"/>
    <property type="molecule type" value="Genomic_DNA"/>
</dbReference>
<dbReference type="Proteomes" id="UP000319462">
    <property type="component" value="Chromosome 21"/>
</dbReference>
<proteinExistence type="predicted"/>
<accession>A0A3P3Z658</accession>
<protein>
    <submittedName>
        <fullName evidence="1">Hypothetical_protein</fullName>
    </submittedName>
</protein>
<evidence type="ECO:0000313" key="1">
    <source>
        <dbReference type="EMBL" id="SYZ65622.1"/>
    </source>
</evidence>
<name>A0A3P3Z658_LEIBR</name>
<reference evidence="1 2" key="1">
    <citation type="submission" date="2018-09" db="EMBL/GenBank/DDBJ databases">
        <authorList>
            <person name="Peiro R."/>
            <person name="Begona"/>
            <person name="Cbmso G."/>
            <person name="Lopez M."/>
            <person name="Gonzalez S."/>
        </authorList>
    </citation>
    <scope>NUCLEOTIDE SEQUENCE [LARGE SCALE GENOMIC DNA]</scope>
</reference>
<organism evidence="1 2">
    <name type="scientific">Leishmania braziliensis MHOM/BR/75/M2904</name>
    <dbReference type="NCBI Taxonomy" id="420245"/>
    <lineage>
        <taxon>Eukaryota</taxon>
        <taxon>Discoba</taxon>
        <taxon>Euglenozoa</taxon>
        <taxon>Kinetoplastea</taxon>
        <taxon>Metakinetoplastina</taxon>
        <taxon>Trypanosomatida</taxon>
        <taxon>Trypanosomatidae</taxon>
        <taxon>Leishmaniinae</taxon>
        <taxon>Leishmania</taxon>
        <taxon>Leishmania braziliensis species complex</taxon>
    </lineage>
</organism>
<dbReference type="AlphaFoldDB" id="A0A3P3Z658"/>